<name>K1TGQ3_9ZZZZ</name>
<comment type="caution">
    <text evidence="2">The sequence shown here is derived from an EMBL/GenBank/DDBJ whole genome shotgun (WGS) entry which is preliminary data.</text>
</comment>
<feature type="non-terminal residue" evidence="2">
    <location>
        <position position="1"/>
    </location>
</feature>
<feature type="domain" description="Divergent DnaB-like ATPase" evidence="1">
    <location>
        <begin position="2"/>
        <end position="170"/>
    </location>
</feature>
<dbReference type="InterPro" id="IPR046881">
    <property type="entry name" value="divDNAB"/>
</dbReference>
<proteinExistence type="predicted"/>
<dbReference type="SUPFAM" id="SSF52540">
    <property type="entry name" value="P-loop containing nucleoside triphosphate hydrolases"/>
    <property type="match status" value="1"/>
</dbReference>
<dbReference type="InterPro" id="IPR027417">
    <property type="entry name" value="P-loop_NTPase"/>
</dbReference>
<protein>
    <recommendedName>
        <fullName evidence="1">Divergent DnaB-like ATPase domain-containing protein</fullName>
    </recommendedName>
</protein>
<dbReference type="Pfam" id="PF20307">
    <property type="entry name" value="divDNAB"/>
    <property type="match status" value="1"/>
</dbReference>
<evidence type="ECO:0000313" key="2">
    <source>
        <dbReference type="EMBL" id="EKC72282.1"/>
    </source>
</evidence>
<organism evidence="2">
    <name type="scientific">human gut metagenome</name>
    <dbReference type="NCBI Taxonomy" id="408170"/>
    <lineage>
        <taxon>unclassified sequences</taxon>
        <taxon>metagenomes</taxon>
        <taxon>organismal metagenomes</taxon>
    </lineage>
</organism>
<dbReference type="EMBL" id="AJWY01004471">
    <property type="protein sequence ID" value="EKC72282.1"/>
    <property type="molecule type" value="Genomic_DNA"/>
</dbReference>
<gene>
    <name evidence="2" type="ORF">LEA_06822</name>
</gene>
<evidence type="ECO:0000259" key="1">
    <source>
        <dbReference type="Pfam" id="PF20307"/>
    </source>
</evidence>
<dbReference type="Gene3D" id="3.40.50.300">
    <property type="entry name" value="P-loop containing nucleotide triphosphate hydrolases"/>
    <property type="match status" value="1"/>
</dbReference>
<dbReference type="AlphaFoldDB" id="K1TGQ3"/>
<sequence length="191" mass="21406">DEITEMINNTLTEKGMRSVILYYGYREKSTADLANIIRSYNDENNEVVAVHLDYIKRIRPGRTDAAATANEKAELNAIMNELKLICSQFNIPIVTGHQLNREAARMVDDVVKQGGFNKTDQALGRANISVAWEVMEVADFLALINIENNGETKMLMIKAAKQRDIDSSTDSTITAIRHPFISPQSFALKMI</sequence>
<accession>K1TGQ3</accession>
<reference evidence="2" key="1">
    <citation type="journal article" date="2013" name="Environ. Microbiol.">
        <title>Microbiota from the distal guts of lean and obese adolescents exhibit partial functional redundancy besides clear differences in community structure.</title>
        <authorList>
            <person name="Ferrer M."/>
            <person name="Ruiz A."/>
            <person name="Lanza F."/>
            <person name="Haange S.B."/>
            <person name="Oberbach A."/>
            <person name="Till H."/>
            <person name="Bargiela R."/>
            <person name="Campoy C."/>
            <person name="Segura M.T."/>
            <person name="Richter M."/>
            <person name="von Bergen M."/>
            <person name="Seifert J."/>
            <person name="Suarez A."/>
        </authorList>
    </citation>
    <scope>NUCLEOTIDE SEQUENCE</scope>
</reference>